<name>A0A392Q3E9_9FABA</name>
<dbReference type="Proteomes" id="UP000265520">
    <property type="component" value="Unassembled WGS sequence"/>
</dbReference>
<evidence type="ECO:0000313" key="2">
    <source>
        <dbReference type="Proteomes" id="UP000265520"/>
    </source>
</evidence>
<accession>A0A392Q3E9</accession>
<evidence type="ECO:0000313" key="1">
    <source>
        <dbReference type="EMBL" id="MCI18379.1"/>
    </source>
</evidence>
<keyword evidence="2" id="KW-1185">Reference proteome</keyword>
<feature type="non-terminal residue" evidence="1">
    <location>
        <position position="85"/>
    </location>
</feature>
<dbReference type="EMBL" id="LXQA010109863">
    <property type="protein sequence ID" value="MCI18379.1"/>
    <property type="molecule type" value="Genomic_DNA"/>
</dbReference>
<sequence length="85" mass="10179">MDLGYQGEIYTWANNQADDFHIKESTNYDDRPNTRTKRYIKRIEQIWLNDEDSTGVVQQAWQSCKEGNIQKLRRVLEDMHSWGKD</sequence>
<protein>
    <submittedName>
        <fullName evidence="1">Uncharacterized protein</fullName>
    </submittedName>
</protein>
<reference evidence="1 2" key="1">
    <citation type="journal article" date="2018" name="Front. Plant Sci.">
        <title>Red Clover (Trifolium pratense) and Zigzag Clover (T. medium) - A Picture of Genomic Similarities and Differences.</title>
        <authorList>
            <person name="Dluhosova J."/>
            <person name="Istvanek J."/>
            <person name="Nedelnik J."/>
            <person name="Repkova J."/>
        </authorList>
    </citation>
    <scope>NUCLEOTIDE SEQUENCE [LARGE SCALE GENOMIC DNA]</scope>
    <source>
        <strain evidence="2">cv. 10/8</strain>
        <tissue evidence="1">Leaf</tissue>
    </source>
</reference>
<comment type="caution">
    <text evidence="1">The sequence shown here is derived from an EMBL/GenBank/DDBJ whole genome shotgun (WGS) entry which is preliminary data.</text>
</comment>
<proteinExistence type="predicted"/>
<dbReference type="AlphaFoldDB" id="A0A392Q3E9"/>
<organism evidence="1 2">
    <name type="scientific">Trifolium medium</name>
    <dbReference type="NCBI Taxonomy" id="97028"/>
    <lineage>
        <taxon>Eukaryota</taxon>
        <taxon>Viridiplantae</taxon>
        <taxon>Streptophyta</taxon>
        <taxon>Embryophyta</taxon>
        <taxon>Tracheophyta</taxon>
        <taxon>Spermatophyta</taxon>
        <taxon>Magnoliopsida</taxon>
        <taxon>eudicotyledons</taxon>
        <taxon>Gunneridae</taxon>
        <taxon>Pentapetalae</taxon>
        <taxon>rosids</taxon>
        <taxon>fabids</taxon>
        <taxon>Fabales</taxon>
        <taxon>Fabaceae</taxon>
        <taxon>Papilionoideae</taxon>
        <taxon>50 kb inversion clade</taxon>
        <taxon>NPAAA clade</taxon>
        <taxon>Hologalegina</taxon>
        <taxon>IRL clade</taxon>
        <taxon>Trifolieae</taxon>
        <taxon>Trifolium</taxon>
    </lineage>
</organism>